<evidence type="ECO:0000313" key="2">
    <source>
        <dbReference type="Proteomes" id="UP000694240"/>
    </source>
</evidence>
<protein>
    <submittedName>
        <fullName evidence="1">Uncharacterized protein</fullName>
    </submittedName>
</protein>
<reference evidence="1 2" key="1">
    <citation type="submission" date="2020-12" db="EMBL/GenBank/DDBJ databases">
        <title>Concerted genomic and epigenomic changes stabilize Arabidopsis allopolyploids.</title>
        <authorList>
            <person name="Chen Z."/>
        </authorList>
    </citation>
    <scope>NUCLEOTIDE SEQUENCE [LARGE SCALE GENOMIC DNA]</scope>
    <source>
        <strain evidence="1">Allo738</strain>
        <tissue evidence="1">Leaf</tissue>
    </source>
</reference>
<keyword evidence="2" id="KW-1185">Reference proteome</keyword>
<proteinExistence type="predicted"/>
<accession>A0A8T2EYR0</accession>
<comment type="caution">
    <text evidence="1">The sequence shown here is derived from an EMBL/GenBank/DDBJ whole genome shotgun (WGS) entry which is preliminary data.</text>
</comment>
<sequence>MVTSSQVMLMPAHDSAKPTGFGIMVTSLDLLRDHQKVIHTLWFIDDVVARELGGFDGFCRRERVLLLFVDSTNTTLSFTRNDMTCVPRQGGADSDHWLFKRHLALLLPLSFAQVYEGFISFYEEEDKHISWDIKSCSSSSHQ</sequence>
<dbReference type="AlphaFoldDB" id="A0A8T2EYR0"/>
<evidence type="ECO:0000313" key="1">
    <source>
        <dbReference type="EMBL" id="KAG7627510.1"/>
    </source>
</evidence>
<name>A0A8T2EYR0_9BRAS</name>
<dbReference type="EMBL" id="JAEFBK010000003">
    <property type="protein sequence ID" value="KAG7627510.1"/>
    <property type="molecule type" value="Genomic_DNA"/>
</dbReference>
<organism evidence="1 2">
    <name type="scientific">Arabidopsis thaliana x Arabidopsis arenosa</name>
    <dbReference type="NCBI Taxonomy" id="1240361"/>
    <lineage>
        <taxon>Eukaryota</taxon>
        <taxon>Viridiplantae</taxon>
        <taxon>Streptophyta</taxon>
        <taxon>Embryophyta</taxon>
        <taxon>Tracheophyta</taxon>
        <taxon>Spermatophyta</taxon>
        <taxon>Magnoliopsida</taxon>
        <taxon>eudicotyledons</taxon>
        <taxon>Gunneridae</taxon>
        <taxon>Pentapetalae</taxon>
        <taxon>rosids</taxon>
        <taxon>malvids</taxon>
        <taxon>Brassicales</taxon>
        <taxon>Brassicaceae</taxon>
        <taxon>Camelineae</taxon>
        <taxon>Arabidopsis</taxon>
    </lineage>
</organism>
<dbReference type="Proteomes" id="UP000694240">
    <property type="component" value="Chromosome 3"/>
</dbReference>
<gene>
    <name evidence="1" type="ORF">ISN45_At03g038410</name>
</gene>